<dbReference type="InterPro" id="IPR045242">
    <property type="entry name" value="Syntaxin"/>
</dbReference>
<evidence type="ECO:0000256" key="6">
    <source>
        <dbReference type="SAM" id="Phobius"/>
    </source>
</evidence>
<evidence type="ECO:0000256" key="2">
    <source>
        <dbReference type="ARBA" id="ARBA00009063"/>
    </source>
</evidence>
<keyword evidence="6" id="KW-0812">Transmembrane</keyword>
<dbReference type="GO" id="GO:0005484">
    <property type="term" value="F:SNAP receptor activity"/>
    <property type="evidence" value="ECO:0007669"/>
    <property type="project" value="InterPro"/>
</dbReference>
<accession>A0A9Q0RJV1</accession>
<feature type="region of interest" description="Disordered" evidence="5">
    <location>
        <begin position="1"/>
        <end position="30"/>
    </location>
</feature>
<name>A0A9Q0RJV1_BLOTA</name>
<dbReference type="EMBL" id="JAPWDV010000003">
    <property type="protein sequence ID" value="KAJ6218438.1"/>
    <property type="molecule type" value="Genomic_DNA"/>
</dbReference>
<dbReference type="InterPro" id="IPR000727">
    <property type="entry name" value="T_SNARE_dom"/>
</dbReference>
<feature type="compositionally biased region" description="Low complexity" evidence="5">
    <location>
        <begin position="15"/>
        <end position="30"/>
    </location>
</feature>
<dbReference type="GO" id="GO:0048278">
    <property type="term" value="P:vesicle docking"/>
    <property type="evidence" value="ECO:0007669"/>
    <property type="project" value="TreeGrafter"/>
</dbReference>
<dbReference type="AlphaFoldDB" id="A0A9Q0RJV1"/>
<dbReference type="PANTHER" id="PTHR19957">
    <property type="entry name" value="SYNTAXIN"/>
    <property type="match status" value="1"/>
</dbReference>
<keyword evidence="6" id="KW-0472">Membrane</keyword>
<dbReference type="FunFam" id="1.20.58.70:FF:000006">
    <property type="entry name" value="Syntaxin 7"/>
    <property type="match status" value="1"/>
</dbReference>
<evidence type="ECO:0000256" key="1">
    <source>
        <dbReference type="ARBA" id="ARBA00004211"/>
    </source>
</evidence>
<dbReference type="SMART" id="SM00397">
    <property type="entry name" value="t_SNARE"/>
    <property type="match status" value="1"/>
</dbReference>
<dbReference type="Gene3D" id="1.20.5.110">
    <property type="match status" value="1"/>
</dbReference>
<evidence type="ECO:0000256" key="4">
    <source>
        <dbReference type="RuleBase" id="RU003858"/>
    </source>
</evidence>
<dbReference type="PROSITE" id="PS50192">
    <property type="entry name" value="T_SNARE"/>
    <property type="match status" value="1"/>
</dbReference>
<comment type="similarity">
    <text evidence="2 4">Belongs to the syntaxin family.</text>
</comment>
<dbReference type="Pfam" id="PF14523">
    <property type="entry name" value="Syntaxin_2"/>
    <property type="match status" value="1"/>
</dbReference>
<dbReference type="GO" id="GO:0031201">
    <property type="term" value="C:SNARE complex"/>
    <property type="evidence" value="ECO:0007669"/>
    <property type="project" value="TreeGrafter"/>
</dbReference>
<evidence type="ECO:0000313" key="8">
    <source>
        <dbReference type="EMBL" id="KAJ6218438.1"/>
    </source>
</evidence>
<dbReference type="InterPro" id="IPR006012">
    <property type="entry name" value="Syntaxin/epimorphin_CS"/>
</dbReference>
<keyword evidence="6" id="KW-1133">Transmembrane helix</keyword>
<dbReference type="GO" id="GO:0000149">
    <property type="term" value="F:SNARE binding"/>
    <property type="evidence" value="ECO:0007669"/>
    <property type="project" value="TreeGrafter"/>
</dbReference>
<dbReference type="Proteomes" id="UP001142055">
    <property type="component" value="Chromosome 3"/>
</dbReference>
<evidence type="ECO:0000313" key="9">
    <source>
        <dbReference type="Proteomes" id="UP001142055"/>
    </source>
</evidence>
<sequence length="289" mass="32688">MSGSYRDYQSTSYNAATAEGSGSSADSSNDFSKISQTIANNVQKISNNVNQMQRMVNQIGTKADNDNLRSQLHQTQHYTNQLAKDTNKNLKELSHFPVSGVTSEQKQRRMQKERLTNDFAEALKNFQVIQRTAAQKEKESVIRARANSGYDAAAKNQSNLIDLQSPQAIQPLPPPPQQQQQAQTQLMMEEEVDMNMLREREYAIRKIESDIVEVNQIFKDLATMVHDQGEVIDSIEANIESTGIQIHEGTQQLIKASDYAQKARRKKFLIFFILFVILAIIITIIYVSS</sequence>
<protein>
    <recommendedName>
        <fullName evidence="7">t-SNARE coiled-coil homology domain-containing protein</fullName>
    </recommendedName>
</protein>
<dbReference type="GO" id="GO:0008021">
    <property type="term" value="C:synaptic vesicle"/>
    <property type="evidence" value="ECO:0007669"/>
    <property type="project" value="TreeGrafter"/>
</dbReference>
<comment type="caution">
    <text evidence="8">The sequence shown here is derived from an EMBL/GenBank/DDBJ whole genome shotgun (WGS) entry which is preliminary data.</text>
</comment>
<feature type="transmembrane region" description="Helical" evidence="6">
    <location>
        <begin position="268"/>
        <end position="287"/>
    </location>
</feature>
<dbReference type="SUPFAM" id="SSF47661">
    <property type="entry name" value="t-snare proteins"/>
    <property type="match status" value="1"/>
</dbReference>
<feature type="domain" description="T-SNARE coiled-coil homology" evidence="7">
    <location>
        <begin position="194"/>
        <end position="256"/>
    </location>
</feature>
<dbReference type="CDD" id="cd15847">
    <property type="entry name" value="SNARE_syntaxin7_like"/>
    <property type="match status" value="1"/>
</dbReference>
<keyword evidence="3" id="KW-0532">Neurotransmitter transport</keyword>
<evidence type="ECO:0000256" key="5">
    <source>
        <dbReference type="SAM" id="MobiDB-lite"/>
    </source>
</evidence>
<keyword evidence="3" id="KW-0813">Transport</keyword>
<dbReference type="PANTHER" id="PTHR19957:SF411">
    <property type="entry name" value="LD23667P"/>
    <property type="match status" value="1"/>
</dbReference>
<reference evidence="8" key="1">
    <citation type="submission" date="2022-12" db="EMBL/GenBank/DDBJ databases">
        <title>Genome assemblies of Blomia tropicalis.</title>
        <authorList>
            <person name="Cui Y."/>
        </authorList>
    </citation>
    <scope>NUCLEOTIDE SEQUENCE</scope>
    <source>
        <tissue evidence="8">Adult mites</tissue>
    </source>
</reference>
<dbReference type="Pfam" id="PF05739">
    <property type="entry name" value="SNARE"/>
    <property type="match status" value="1"/>
</dbReference>
<evidence type="ECO:0000259" key="7">
    <source>
        <dbReference type="PROSITE" id="PS50192"/>
    </source>
</evidence>
<organism evidence="8 9">
    <name type="scientific">Blomia tropicalis</name>
    <name type="common">Mite</name>
    <dbReference type="NCBI Taxonomy" id="40697"/>
    <lineage>
        <taxon>Eukaryota</taxon>
        <taxon>Metazoa</taxon>
        <taxon>Ecdysozoa</taxon>
        <taxon>Arthropoda</taxon>
        <taxon>Chelicerata</taxon>
        <taxon>Arachnida</taxon>
        <taxon>Acari</taxon>
        <taxon>Acariformes</taxon>
        <taxon>Sarcoptiformes</taxon>
        <taxon>Astigmata</taxon>
        <taxon>Glycyphagoidea</taxon>
        <taxon>Echimyopodidae</taxon>
        <taxon>Blomia</taxon>
    </lineage>
</organism>
<gene>
    <name evidence="8" type="ORF">RDWZM_009595</name>
</gene>
<comment type="subcellular location">
    <subcellularLocation>
        <location evidence="1">Membrane</location>
        <topology evidence="1">Single-pass type IV membrane protein</topology>
    </subcellularLocation>
</comment>
<feature type="compositionally biased region" description="Polar residues" evidence="5">
    <location>
        <begin position="1"/>
        <end position="14"/>
    </location>
</feature>
<proteinExistence type="inferred from homology"/>
<dbReference type="PROSITE" id="PS00914">
    <property type="entry name" value="SYNTAXIN"/>
    <property type="match status" value="1"/>
</dbReference>
<dbReference type="FunFam" id="1.20.5.110:FF:000059">
    <property type="entry name" value="Related to syntaxin 12"/>
    <property type="match status" value="1"/>
</dbReference>
<evidence type="ECO:0000256" key="3">
    <source>
        <dbReference type="ARBA" id="ARBA00022775"/>
    </source>
</evidence>
<dbReference type="Gene3D" id="1.20.58.70">
    <property type="match status" value="1"/>
</dbReference>
<dbReference type="GO" id="GO:0006906">
    <property type="term" value="P:vesicle fusion"/>
    <property type="evidence" value="ECO:0007669"/>
    <property type="project" value="TreeGrafter"/>
</dbReference>
<dbReference type="SMART" id="SM00503">
    <property type="entry name" value="SynN"/>
    <property type="match status" value="1"/>
</dbReference>
<dbReference type="InterPro" id="IPR006011">
    <property type="entry name" value="Syntaxin_N"/>
</dbReference>
<dbReference type="GO" id="GO:0006836">
    <property type="term" value="P:neurotransmitter transport"/>
    <property type="evidence" value="ECO:0007669"/>
    <property type="project" value="UniProtKB-KW"/>
</dbReference>
<dbReference type="InterPro" id="IPR010989">
    <property type="entry name" value="SNARE"/>
</dbReference>
<dbReference type="GO" id="GO:0006886">
    <property type="term" value="P:intracellular protein transport"/>
    <property type="evidence" value="ECO:0007669"/>
    <property type="project" value="InterPro"/>
</dbReference>
<keyword evidence="9" id="KW-1185">Reference proteome</keyword>
<dbReference type="OMA" id="QPNYTTG"/>